<dbReference type="EMBL" id="HBEV01001265">
    <property type="protein sequence ID" value="CAD8577062.1"/>
    <property type="molecule type" value="Transcribed_RNA"/>
</dbReference>
<feature type="compositionally biased region" description="Acidic residues" evidence="3">
    <location>
        <begin position="654"/>
        <end position="679"/>
    </location>
</feature>
<accession>A0A7S0PLH4</accession>
<organism evidence="4">
    <name type="scientific">Micromonas pusilla</name>
    <name type="common">Picoplanktonic green alga</name>
    <name type="synonym">Chromulina pusilla</name>
    <dbReference type="NCBI Taxonomy" id="38833"/>
    <lineage>
        <taxon>Eukaryota</taxon>
        <taxon>Viridiplantae</taxon>
        <taxon>Chlorophyta</taxon>
        <taxon>Mamiellophyceae</taxon>
        <taxon>Mamiellales</taxon>
        <taxon>Mamiellaceae</taxon>
        <taxon>Micromonas</taxon>
    </lineage>
</organism>
<sequence>MFWRSPGFVQASPVELVLDKESFTLEELLEEDDVIQECKSLNSRLIDFLKTRPVVEKLVSYLVDPPPADADPKREYKYPYLACEIFSCEIDAILSALTDDDCALFSRVMAFIDVPVGTRLNSMLAGYFSKTVACLVSRRQGECVAWFQANPRFVDRLVEHVGVLAVAEVLLRLVGADDPGSMMPMQSMLMSAMGASGDQSAWLADTPLLDRLLDALDAESSSFAAPSADGSPTEGQNPEDAAATRTTRQANAAEVLVGIARGAPSALAAKLSGKEAMSKLFDRGLRASPGQGKYGDGAEGKGGNPDGSRVTAHDGASSSPLVNVLDIAIAIVDAKRAASGPMQTMRAMLAAETGGAPASSPPPPPPEALATCVRYLEPLVAQLDVSGDGSSQRTTWGTITPPLGMRRVKIVDMIATIVGCKDDAAATKILETGALVKCAELFARYPFNNFLHHHFENAVAAILDWGHPALVSHLFASRADGGVDLVGVIVDSPRTAETTRGPVRAGNAGHVTRMANRLVAVALGESPSPAPEGNAARRTTTRVGVGGFDDPDDDEEDEEESEEAQARRKDREAAAERSRSIAAAALDADARWRAYVDGELGDRNQIENVYKWACGRPAGMDDLGLNEDDEEDGDFDIGLGAGFSRDSYHRYGGADDDDDEDEEEDGADSDDAADDDDLDPLTARGAALLFQGDANARLASLTLGRNNHPDVMIEELGEEMDPDDDDRLDGADRAEGDPSDDADTVEVPASVVSLFARSSLEEGGGTAGDDDDDVILADSDDEGQTLTSPKSPDAKSEKVEHDAPELMREYGSSNFWGSAIDDSLVPDDI</sequence>
<evidence type="ECO:0000313" key="4">
    <source>
        <dbReference type="EMBL" id="CAD8577062.1"/>
    </source>
</evidence>
<feature type="compositionally biased region" description="Gly residues" evidence="3">
    <location>
        <begin position="292"/>
        <end position="305"/>
    </location>
</feature>
<dbReference type="PANTHER" id="PTHR12634:SF8">
    <property type="entry name" value="FIERY MOUNTAIN, ISOFORM D"/>
    <property type="match status" value="1"/>
</dbReference>
<evidence type="ECO:0000256" key="1">
    <source>
        <dbReference type="ARBA" id="ARBA00006180"/>
    </source>
</evidence>
<proteinExistence type="inferred from homology"/>
<evidence type="ECO:0000256" key="2">
    <source>
        <dbReference type="ARBA" id="ARBA00023306"/>
    </source>
</evidence>
<dbReference type="AlphaFoldDB" id="A0A7S0PLH4"/>
<gene>
    <name evidence="4" type="ORF">MSP1404_LOCUS1020</name>
</gene>
<feature type="compositionally biased region" description="Basic and acidic residues" evidence="3">
    <location>
        <begin position="792"/>
        <end position="804"/>
    </location>
</feature>
<reference evidence="4" key="1">
    <citation type="submission" date="2021-01" db="EMBL/GenBank/DDBJ databases">
        <authorList>
            <person name="Corre E."/>
            <person name="Pelletier E."/>
            <person name="Niang G."/>
            <person name="Scheremetjew M."/>
            <person name="Finn R."/>
            <person name="Kale V."/>
            <person name="Holt S."/>
            <person name="Cochrane G."/>
            <person name="Meng A."/>
            <person name="Brown T."/>
            <person name="Cohen L."/>
        </authorList>
    </citation>
    <scope>NUCLEOTIDE SEQUENCE</scope>
    <source>
        <strain evidence="4">CCMP494</strain>
    </source>
</reference>
<feature type="region of interest" description="Disordered" evidence="3">
    <location>
        <begin position="646"/>
        <end position="680"/>
    </location>
</feature>
<feature type="region of interest" description="Disordered" evidence="3">
    <location>
        <begin position="524"/>
        <end position="576"/>
    </location>
</feature>
<dbReference type="InterPro" id="IPR007587">
    <property type="entry name" value="SAPS"/>
</dbReference>
<feature type="compositionally biased region" description="Basic and acidic residues" evidence="3">
    <location>
        <begin position="564"/>
        <end position="576"/>
    </location>
</feature>
<feature type="compositionally biased region" description="Acidic residues" evidence="3">
    <location>
        <begin position="549"/>
        <end position="563"/>
    </location>
</feature>
<evidence type="ECO:0000256" key="3">
    <source>
        <dbReference type="SAM" id="MobiDB-lite"/>
    </source>
</evidence>
<comment type="similarity">
    <text evidence="1">Belongs to the SAPS family.</text>
</comment>
<dbReference type="GO" id="GO:0019888">
    <property type="term" value="F:protein phosphatase regulator activity"/>
    <property type="evidence" value="ECO:0007669"/>
    <property type="project" value="TreeGrafter"/>
</dbReference>
<protein>
    <submittedName>
        <fullName evidence="4">Uncharacterized protein</fullName>
    </submittedName>
</protein>
<keyword evidence="2" id="KW-0131">Cell cycle</keyword>
<feature type="region of interest" description="Disordered" evidence="3">
    <location>
        <begin position="714"/>
        <end position="804"/>
    </location>
</feature>
<name>A0A7S0PLH4_MICPS</name>
<dbReference type="PANTHER" id="PTHR12634">
    <property type="entry name" value="SIT4 YEAST -ASSOCIATING PROTEIN-RELATED"/>
    <property type="match status" value="1"/>
</dbReference>
<feature type="compositionally biased region" description="Acidic residues" evidence="3">
    <location>
        <begin position="768"/>
        <end position="783"/>
    </location>
</feature>
<dbReference type="Pfam" id="PF04499">
    <property type="entry name" value="SAPS"/>
    <property type="match status" value="2"/>
</dbReference>
<feature type="compositionally biased region" description="Acidic residues" evidence="3">
    <location>
        <begin position="714"/>
        <end position="727"/>
    </location>
</feature>
<feature type="region of interest" description="Disordered" evidence="3">
    <location>
        <begin position="284"/>
        <end position="317"/>
    </location>
</feature>
<dbReference type="GO" id="GO:0019903">
    <property type="term" value="F:protein phosphatase binding"/>
    <property type="evidence" value="ECO:0007669"/>
    <property type="project" value="InterPro"/>
</dbReference>
<feature type="region of interest" description="Disordered" evidence="3">
    <location>
        <begin position="222"/>
        <end position="248"/>
    </location>
</feature>